<gene>
    <name evidence="1" type="ORF">HanXRQr2_Chr10g0454601</name>
</gene>
<keyword evidence="2" id="KW-1185">Reference proteome</keyword>
<evidence type="ECO:0000313" key="2">
    <source>
        <dbReference type="Proteomes" id="UP000215914"/>
    </source>
</evidence>
<dbReference type="EMBL" id="MNCJ02000325">
    <property type="protein sequence ID" value="KAF5787598.1"/>
    <property type="molecule type" value="Genomic_DNA"/>
</dbReference>
<dbReference type="PANTHER" id="PTHR33921:SF16">
    <property type="entry name" value="CALVIN CYCLE PROTEIN CP12-3, CHLOROPLASTIC"/>
    <property type="match status" value="1"/>
</dbReference>
<protein>
    <submittedName>
        <fullName evidence="1">Calvin cycle protein CP12</fullName>
    </submittedName>
</protein>
<accession>A0A9K3N5U9</accession>
<reference evidence="1" key="2">
    <citation type="submission" date="2020-06" db="EMBL/GenBank/DDBJ databases">
        <title>Helianthus annuus Genome sequencing and assembly Release 2.</title>
        <authorList>
            <person name="Gouzy J."/>
            <person name="Langlade N."/>
            <person name="Munos S."/>
        </authorList>
    </citation>
    <scope>NUCLEOTIDE SEQUENCE</scope>
    <source>
        <tissue evidence="1">Leaves</tissue>
    </source>
</reference>
<dbReference type="PANTHER" id="PTHR33921">
    <property type="entry name" value="CALVIN CYCLE PROTEIN CP12-2, CHLOROPLASTIC"/>
    <property type="match status" value="1"/>
</dbReference>
<organism evidence="1 2">
    <name type="scientific">Helianthus annuus</name>
    <name type="common">Common sunflower</name>
    <dbReference type="NCBI Taxonomy" id="4232"/>
    <lineage>
        <taxon>Eukaryota</taxon>
        <taxon>Viridiplantae</taxon>
        <taxon>Streptophyta</taxon>
        <taxon>Embryophyta</taxon>
        <taxon>Tracheophyta</taxon>
        <taxon>Spermatophyta</taxon>
        <taxon>Magnoliopsida</taxon>
        <taxon>eudicotyledons</taxon>
        <taxon>Gunneridae</taxon>
        <taxon>Pentapetalae</taxon>
        <taxon>asterids</taxon>
        <taxon>campanulids</taxon>
        <taxon>Asterales</taxon>
        <taxon>Asteraceae</taxon>
        <taxon>Asteroideae</taxon>
        <taxon>Heliantheae alliance</taxon>
        <taxon>Heliantheae</taxon>
        <taxon>Helianthus</taxon>
    </lineage>
</organism>
<dbReference type="InterPro" id="IPR039314">
    <property type="entry name" value="CP12-like"/>
</dbReference>
<sequence>MREKTLTGLIEAKVVEATQVCETDRDFDKCKVAWDEVEEVSQAKADLLGKWKRIRICCSRFVRKIQKRMSVVSTKPETYRTVNGVFSGNVCFTYYFVTRACLAKLV</sequence>
<dbReference type="Proteomes" id="UP000215914">
    <property type="component" value="Unassembled WGS sequence"/>
</dbReference>
<reference evidence="1" key="1">
    <citation type="journal article" date="2017" name="Nature">
        <title>The sunflower genome provides insights into oil metabolism, flowering and Asterid evolution.</title>
        <authorList>
            <person name="Badouin H."/>
            <person name="Gouzy J."/>
            <person name="Grassa C.J."/>
            <person name="Murat F."/>
            <person name="Staton S.E."/>
            <person name="Cottret L."/>
            <person name="Lelandais-Briere C."/>
            <person name="Owens G.L."/>
            <person name="Carrere S."/>
            <person name="Mayjonade B."/>
            <person name="Legrand L."/>
            <person name="Gill N."/>
            <person name="Kane N.C."/>
            <person name="Bowers J.E."/>
            <person name="Hubner S."/>
            <person name="Bellec A."/>
            <person name="Berard A."/>
            <person name="Berges H."/>
            <person name="Blanchet N."/>
            <person name="Boniface M.C."/>
            <person name="Brunel D."/>
            <person name="Catrice O."/>
            <person name="Chaidir N."/>
            <person name="Claudel C."/>
            <person name="Donnadieu C."/>
            <person name="Faraut T."/>
            <person name="Fievet G."/>
            <person name="Helmstetter N."/>
            <person name="King M."/>
            <person name="Knapp S.J."/>
            <person name="Lai Z."/>
            <person name="Le Paslier M.C."/>
            <person name="Lippi Y."/>
            <person name="Lorenzon L."/>
            <person name="Mandel J.R."/>
            <person name="Marage G."/>
            <person name="Marchand G."/>
            <person name="Marquand E."/>
            <person name="Bret-Mestries E."/>
            <person name="Morien E."/>
            <person name="Nambeesan S."/>
            <person name="Nguyen T."/>
            <person name="Pegot-Espagnet P."/>
            <person name="Pouilly N."/>
            <person name="Raftis F."/>
            <person name="Sallet E."/>
            <person name="Schiex T."/>
            <person name="Thomas J."/>
            <person name="Vandecasteele C."/>
            <person name="Vares D."/>
            <person name="Vear F."/>
            <person name="Vautrin S."/>
            <person name="Crespi M."/>
            <person name="Mangin B."/>
            <person name="Burke J.M."/>
            <person name="Salse J."/>
            <person name="Munos S."/>
            <person name="Vincourt P."/>
            <person name="Rieseberg L.H."/>
            <person name="Langlade N.B."/>
        </authorList>
    </citation>
    <scope>NUCLEOTIDE SEQUENCE</scope>
    <source>
        <tissue evidence="1">Leaves</tissue>
    </source>
</reference>
<name>A0A9K3N5U9_HELAN</name>
<comment type="caution">
    <text evidence="1">The sequence shown here is derived from an EMBL/GenBank/DDBJ whole genome shotgun (WGS) entry which is preliminary data.</text>
</comment>
<dbReference type="Gramene" id="mRNA:HanXRQr2_Chr10g0454601">
    <property type="protein sequence ID" value="CDS:HanXRQr2_Chr10g0454601.1"/>
    <property type="gene ID" value="HanXRQr2_Chr10g0454601"/>
</dbReference>
<evidence type="ECO:0000313" key="1">
    <source>
        <dbReference type="EMBL" id="KAF5787598.1"/>
    </source>
</evidence>
<dbReference type="AlphaFoldDB" id="A0A9K3N5U9"/>
<dbReference type="Pfam" id="PF02672">
    <property type="entry name" value="CP12"/>
    <property type="match status" value="1"/>
</dbReference>
<proteinExistence type="predicted"/>